<organism evidence="11">
    <name type="scientific">uncultured Thermomicrobiales bacterium</name>
    <dbReference type="NCBI Taxonomy" id="1645740"/>
    <lineage>
        <taxon>Bacteria</taxon>
        <taxon>Pseudomonadati</taxon>
        <taxon>Thermomicrobiota</taxon>
        <taxon>Thermomicrobia</taxon>
        <taxon>Thermomicrobiales</taxon>
        <taxon>environmental samples</taxon>
    </lineage>
</organism>
<reference evidence="11" key="1">
    <citation type="submission" date="2020-02" db="EMBL/GenBank/DDBJ databases">
        <authorList>
            <person name="Meier V. D."/>
        </authorList>
    </citation>
    <scope>NUCLEOTIDE SEQUENCE</scope>
    <source>
        <strain evidence="11">AVDCRST_MAG59</strain>
    </source>
</reference>
<evidence type="ECO:0008006" key="12">
    <source>
        <dbReference type="Google" id="ProtNLM"/>
    </source>
</evidence>
<evidence type="ECO:0000256" key="9">
    <source>
        <dbReference type="ARBA" id="ARBA00023136"/>
    </source>
</evidence>
<feature type="transmembrane region" description="Helical" evidence="10">
    <location>
        <begin position="168"/>
        <end position="196"/>
    </location>
</feature>
<evidence type="ECO:0000256" key="7">
    <source>
        <dbReference type="ARBA" id="ARBA00022824"/>
    </source>
</evidence>
<dbReference type="PANTHER" id="PTHR12468:SF2">
    <property type="entry name" value="GPI MANNOSYLTRANSFERASE 2"/>
    <property type="match status" value="1"/>
</dbReference>
<dbReference type="GO" id="GO:0016020">
    <property type="term" value="C:membrane"/>
    <property type="evidence" value="ECO:0007669"/>
    <property type="project" value="GOC"/>
</dbReference>
<dbReference type="PANTHER" id="PTHR12468">
    <property type="entry name" value="GPI MANNOSYLTRANSFERASE 2"/>
    <property type="match status" value="1"/>
</dbReference>
<feature type="transmembrane region" description="Helical" evidence="10">
    <location>
        <begin position="344"/>
        <end position="367"/>
    </location>
</feature>
<evidence type="ECO:0000256" key="6">
    <source>
        <dbReference type="ARBA" id="ARBA00022692"/>
    </source>
</evidence>
<evidence type="ECO:0000256" key="4">
    <source>
        <dbReference type="ARBA" id="ARBA00022676"/>
    </source>
</evidence>
<evidence type="ECO:0000256" key="8">
    <source>
        <dbReference type="ARBA" id="ARBA00022989"/>
    </source>
</evidence>
<proteinExistence type="predicted"/>
<evidence type="ECO:0000256" key="10">
    <source>
        <dbReference type="SAM" id="Phobius"/>
    </source>
</evidence>
<dbReference type="GO" id="GO:0006506">
    <property type="term" value="P:GPI anchor biosynthetic process"/>
    <property type="evidence" value="ECO:0007669"/>
    <property type="project" value="UniProtKB-UniPathway"/>
</dbReference>
<dbReference type="UniPathway" id="UPA00196"/>
<feature type="transmembrane region" description="Helical" evidence="10">
    <location>
        <begin position="374"/>
        <end position="396"/>
    </location>
</feature>
<keyword evidence="4" id="KW-0328">Glycosyltransferase</keyword>
<dbReference type="AlphaFoldDB" id="A0A6J4U0C5"/>
<keyword evidence="6 10" id="KW-0812">Transmembrane</keyword>
<dbReference type="GO" id="GO:0000009">
    <property type="term" value="F:alpha-1,6-mannosyltransferase activity"/>
    <property type="evidence" value="ECO:0007669"/>
    <property type="project" value="InterPro"/>
</dbReference>
<keyword evidence="3" id="KW-0337">GPI-anchor biosynthesis</keyword>
<comment type="subcellular location">
    <subcellularLocation>
        <location evidence="1">Endoplasmic reticulum membrane</location>
        <topology evidence="1">Multi-pass membrane protein</topology>
    </subcellularLocation>
</comment>
<keyword evidence="5" id="KW-0808">Transferase</keyword>
<name>A0A6J4U0C5_9BACT</name>
<evidence type="ECO:0000256" key="5">
    <source>
        <dbReference type="ARBA" id="ARBA00022679"/>
    </source>
</evidence>
<dbReference type="EMBL" id="CADCWF010000019">
    <property type="protein sequence ID" value="CAA9537392.1"/>
    <property type="molecule type" value="Genomic_DNA"/>
</dbReference>
<keyword evidence="7" id="KW-0256">Endoplasmic reticulum</keyword>
<dbReference type="GO" id="GO:0031501">
    <property type="term" value="C:mannosyltransferase complex"/>
    <property type="evidence" value="ECO:0007669"/>
    <property type="project" value="TreeGrafter"/>
</dbReference>
<feature type="transmembrane region" description="Helical" evidence="10">
    <location>
        <begin position="129"/>
        <end position="162"/>
    </location>
</feature>
<evidence type="ECO:0000256" key="3">
    <source>
        <dbReference type="ARBA" id="ARBA00022502"/>
    </source>
</evidence>
<dbReference type="GO" id="GO:0004376">
    <property type="term" value="F:GPI mannosyltransferase activity"/>
    <property type="evidence" value="ECO:0007669"/>
    <property type="project" value="InterPro"/>
</dbReference>
<feature type="transmembrane region" description="Helical" evidence="10">
    <location>
        <begin position="97"/>
        <end position="117"/>
    </location>
</feature>
<dbReference type="InterPro" id="IPR007315">
    <property type="entry name" value="PIG-V/Gpi18"/>
</dbReference>
<dbReference type="Pfam" id="PF04188">
    <property type="entry name" value="Mannosyl_trans2"/>
    <property type="match status" value="1"/>
</dbReference>
<comment type="pathway">
    <text evidence="2">Glycolipid biosynthesis; glycosylphosphatidylinositol-anchor biosynthesis.</text>
</comment>
<sequence length="398" mass="43484">MVFAFHWLPIQLAATLAYRFGEANAPSPPYGREPGPMGGLAGWIVEPLRQWDGLWYALIAETGYAGSTESAKAAFWPLFPWLMDAGSRLTGWRPETVGYLVANAAFAVALVLLLRLVKLDFPETVARRTIVALAFFPTAFFFQAVYTESLFLVLAVGALLAARLDRWWVAGLLGALAALTRSYGVLLALPFATLLWQAHGTDLGRWFPRAFAAGLPALGPLLFGWHLGQVQGNWRAFVDVQGQWNRYSALPWETMRCAIEGCFALGGEPDGANWAWAGQIAAVPRLAADNGWRVAAANSDTLELVCTLLFLGLAVVGLRVLPAWQSAYAVPGLLIPLFSPSEVHALMSMPRFGLTLFPLFVVLAVLLRWRPLAVAALALSATLLVLLTVQFAQWYWVS</sequence>
<protein>
    <recommendedName>
        <fullName evidence="12">Glycosyltransferase RgtA/B/C/D-like domain-containing protein</fullName>
    </recommendedName>
</protein>
<evidence type="ECO:0000313" key="11">
    <source>
        <dbReference type="EMBL" id="CAA9537392.1"/>
    </source>
</evidence>
<keyword evidence="8 10" id="KW-1133">Transmembrane helix</keyword>
<evidence type="ECO:0000256" key="1">
    <source>
        <dbReference type="ARBA" id="ARBA00004477"/>
    </source>
</evidence>
<evidence type="ECO:0000256" key="2">
    <source>
        <dbReference type="ARBA" id="ARBA00004687"/>
    </source>
</evidence>
<keyword evidence="9 10" id="KW-0472">Membrane</keyword>
<gene>
    <name evidence="11" type="ORF">AVDCRST_MAG59-451</name>
</gene>
<feature type="transmembrane region" description="Helical" evidence="10">
    <location>
        <begin position="302"/>
        <end position="324"/>
    </location>
</feature>
<accession>A0A6J4U0C5</accession>